<evidence type="ECO:0000256" key="1">
    <source>
        <dbReference type="ARBA" id="ARBA00007865"/>
    </source>
</evidence>
<dbReference type="SUPFAM" id="SSF102198">
    <property type="entry name" value="Putative cyclase"/>
    <property type="match status" value="1"/>
</dbReference>
<dbReference type="Proteomes" id="UP001642482">
    <property type="component" value="Unassembled WGS sequence"/>
</dbReference>
<sequence>MSSSKTLPKFEDLPLRKDGPPYNAWGLYGDDDELGRLNLITPEAVQRGLKAAQHGIVINLNLRLDRQTSHSNARAGLKHTLVVPAPGTAQHLDDELSFNTQCSTQWDGFRHFPYKDWPSKGELTFYNGQTFESAKDPKESRNGIHNFADHPITSRAHLLDVPRYLAKNSLPPLVQLDNATPIDAELLTAVADFEGIVFEPGDICILRIGHVEAVFDLGGDTEAEKKVTKFCGVRKAIEVAKWHWERGIAAVATDGVAYESSRELDNPIYLHEIFLAGWGMPIGEWFDLRRLAEVCDRLGKWSFLFTSMPLNVTGGIASPPNAQAIL</sequence>
<proteinExistence type="inferred from homology"/>
<accession>A0ABP0AN04</accession>
<keyword evidence="3" id="KW-1185">Reference proteome</keyword>
<comment type="caution">
    <text evidence="2">The sequence shown here is derived from an EMBL/GenBank/DDBJ whole genome shotgun (WGS) entry which is preliminary data.</text>
</comment>
<name>A0ABP0AN04_9PEZI</name>
<dbReference type="InterPro" id="IPR007325">
    <property type="entry name" value="KFase/CYL"/>
</dbReference>
<reference evidence="2 3" key="1">
    <citation type="submission" date="2024-01" db="EMBL/GenBank/DDBJ databases">
        <authorList>
            <person name="Allen C."/>
            <person name="Tagirdzhanova G."/>
        </authorList>
    </citation>
    <scope>NUCLEOTIDE SEQUENCE [LARGE SCALE GENOMIC DNA]</scope>
</reference>
<dbReference type="Pfam" id="PF04199">
    <property type="entry name" value="Cyclase"/>
    <property type="match status" value="1"/>
</dbReference>
<evidence type="ECO:0000313" key="2">
    <source>
        <dbReference type="EMBL" id="CAK7208625.1"/>
    </source>
</evidence>
<dbReference type="EMBL" id="CAWUHD010000001">
    <property type="protein sequence ID" value="CAK7208625.1"/>
    <property type="molecule type" value="Genomic_DNA"/>
</dbReference>
<dbReference type="InterPro" id="IPR037175">
    <property type="entry name" value="KFase_sf"/>
</dbReference>
<comment type="similarity">
    <text evidence="1">Belongs to the Cyclase 1 superfamily.</text>
</comment>
<evidence type="ECO:0008006" key="4">
    <source>
        <dbReference type="Google" id="ProtNLM"/>
    </source>
</evidence>
<dbReference type="Gene3D" id="3.50.30.50">
    <property type="entry name" value="Putative cyclase"/>
    <property type="match status" value="1"/>
</dbReference>
<gene>
    <name evidence="2" type="ORF">SEUCBS140593_000236</name>
</gene>
<dbReference type="PANTHER" id="PTHR34861:SF11">
    <property type="entry name" value="CYCLASE"/>
    <property type="match status" value="1"/>
</dbReference>
<dbReference type="PANTHER" id="PTHR34861">
    <property type="match status" value="1"/>
</dbReference>
<protein>
    <recommendedName>
        <fullName evidence="4">Cyclase</fullName>
    </recommendedName>
</protein>
<evidence type="ECO:0000313" key="3">
    <source>
        <dbReference type="Proteomes" id="UP001642482"/>
    </source>
</evidence>
<organism evidence="2 3">
    <name type="scientific">Sporothrix eucalyptigena</name>
    <dbReference type="NCBI Taxonomy" id="1812306"/>
    <lineage>
        <taxon>Eukaryota</taxon>
        <taxon>Fungi</taxon>
        <taxon>Dikarya</taxon>
        <taxon>Ascomycota</taxon>
        <taxon>Pezizomycotina</taxon>
        <taxon>Sordariomycetes</taxon>
        <taxon>Sordariomycetidae</taxon>
        <taxon>Ophiostomatales</taxon>
        <taxon>Ophiostomataceae</taxon>
        <taxon>Sporothrix</taxon>
    </lineage>
</organism>